<name>A0A6C0J627_9ZZZZ</name>
<dbReference type="Gene3D" id="3.40.50.150">
    <property type="entry name" value="Vaccinia Virus protein VP39"/>
    <property type="match status" value="1"/>
</dbReference>
<evidence type="ECO:0000259" key="1">
    <source>
        <dbReference type="Pfam" id="PF05050"/>
    </source>
</evidence>
<organism evidence="2">
    <name type="scientific">viral metagenome</name>
    <dbReference type="NCBI Taxonomy" id="1070528"/>
    <lineage>
        <taxon>unclassified sequences</taxon>
        <taxon>metagenomes</taxon>
        <taxon>organismal metagenomes</taxon>
    </lineage>
</organism>
<protein>
    <recommendedName>
        <fullName evidence="1">Methyltransferase FkbM domain-containing protein</fullName>
    </recommendedName>
</protein>
<dbReference type="SUPFAM" id="SSF53335">
    <property type="entry name" value="S-adenosyl-L-methionine-dependent methyltransferases"/>
    <property type="match status" value="1"/>
</dbReference>
<accession>A0A6C0J627</accession>
<evidence type="ECO:0000313" key="2">
    <source>
        <dbReference type="EMBL" id="QHU00753.1"/>
    </source>
</evidence>
<feature type="domain" description="Methyltransferase FkbM" evidence="1">
    <location>
        <begin position="15"/>
        <end position="182"/>
    </location>
</feature>
<dbReference type="Pfam" id="PF05050">
    <property type="entry name" value="Methyltransf_21"/>
    <property type="match status" value="1"/>
</dbReference>
<sequence length="232" mass="27162">MQNILNSVKKECWFQIGTNNGADNFRQYINYYKPKRVILVEANSALIDDINKNYDSIKKFTEVIIVNKTIYTENDKEVSLFIPAENGIYGKPGLQPDRKQGNLLYNDGQFSLLPMNDWGEKKHMIEIKSNSITFERLCEELNVKNIDFLQIDTEGFDSEIINSINLNDIDISVIRYEKWPFEEDCFSRYNNENKKKYGLNGMKCVKDKLETHHYKLYDIRDTDGDDIIAIKN</sequence>
<dbReference type="InterPro" id="IPR006342">
    <property type="entry name" value="FkbM_mtfrase"/>
</dbReference>
<reference evidence="2" key="1">
    <citation type="journal article" date="2020" name="Nature">
        <title>Giant virus diversity and host interactions through global metagenomics.</title>
        <authorList>
            <person name="Schulz F."/>
            <person name="Roux S."/>
            <person name="Paez-Espino D."/>
            <person name="Jungbluth S."/>
            <person name="Walsh D.A."/>
            <person name="Denef V.J."/>
            <person name="McMahon K.D."/>
            <person name="Konstantinidis K.T."/>
            <person name="Eloe-Fadrosh E.A."/>
            <person name="Kyrpides N.C."/>
            <person name="Woyke T."/>
        </authorList>
    </citation>
    <scope>NUCLEOTIDE SEQUENCE</scope>
    <source>
        <strain evidence="2">GVMAG-M-3300025860-20</strain>
    </source>
</reference>
<proteinExistence type="predicted"/>
<dbReference type="InterPro" id="IPR029063">
    <property type="entry name" value="SAM-dependent_MTases_sf"/>
</dbReference>
<dbReference type="EMBL" id="MN740329">
    <property type="protein sequence ID" value="QHU00753.1"/>
    <property type="molecule type" value="Genomic_DNA"/>
</dbReference>
<dbReference type="AlphaFoldDB" id="A0A6C0J627"/>